<dbReference type="Pfam" id="PF04717">
    <property type="entry name" value="Phage_base_V"/>
    <property type="match status" value="1"/>
</dbReference>
<dbReference type="RefSeq" id="WP_005663413.1">
    <property type="nucleotide sequence ID" value="NZ_AP018778.1"/>
</dbReference>
<dbReference type="AlphaFoldDB" id="A0A0D0IEP1"/>
<dbReference type="InterPro" id="IPR037026">
    <property type="entry name" value="Vgr_OB-fold_dom_sf"/>
</dbReference>
<dbReference type="EMBL" id="JMQP01000002">
    <property type="protein sequence ID" value="KIS35264.1"/>
    <property type="molecule type" value="Genomic_DNA"/>
</dbReference>
<dbReference type="PATRIC" id="fig|727.554.peg.1553"/>
<feature type="domain" description="Gp5/Type VI secretion system Vgr protein OB-fold" evidence="1">
    <location>
        <begin position="18"/>
        <end position="83"/>
    </location>
</feature>
<dbReference type="InterPro" id="IPR006531">
    <property type="entry name" value="Gp5/Vgr_OB"/>
</dbReference>
<dbReference type="NCBIfam" id="TIGR01644">
    <property type="entry name" value="phage_P2_V"/>
    <property type="match status" value="1"/>
</dbReference>
<dbReference type="InterPro" id="IPR013046">
    <property type="entry name" value="GpV/Gp45"/>
</dbReference>
<evidence type="ECO:0000313" key="2">
    <source>
        <dbReference type="EMBL" id="KIS35264.1"/>
    </source>
</evidence>
<protein>
    <submittedName>
        <fullName evidence="2">Phage P2 baseplate assembly protein gpV</fullName>
    </submittedName>
</protein>
<name>A0A0D0IEP1_HAEIF</name>
<dbReference type="Proteomes" id="UP000050700">
    <property type="component" value="Unassembled WGS sequence"/>
</dbReference>
<evidence type="ECO:0000259" key="1">
    <source>
        <dbReference type="Pfam" id="PF04717"/>
    </source>
</evidence>
<dbReference type="Gene3D" id="2.40.50.230">
    <property type="entry name" value="Gp5 N-terminal domain"/>
    <property type="match status" value="1"/>
</dbReference>
<gene>
    <name evidence="2" type="ORF">NTHI1209_00868</name>
</gene>
<accession>A0A0D0IEP1</accession>
<comment type="caution">
    <text evidence="2">The sequence shown here is derived from an EMBL/GenBank/DDBJ whole genome shotgun (WGS) entry which is preliminary data.</text>
</comment>
<sequence>MPMSAELQRKLDNIIRFGVIAEVNHATARARVKSGDILTDFLPFVTFRAGTTKTWSPPTVGEQCMMLSVSGEFTTACILVGLYTQNSPSQSPDEHVIEFADGAKITYNQSSGALVVTGIKTASITAANQIDIDCPTINIKGNVNIDGSLSTTGTSTTKGNISTQGSVTASGDIKGGSISLQNHVHLEQGDGQRTSNAKA</sequence>
<organism evidence="2 3">
    <name type="scientific">Haemophilus influenzae</name>
    <dbReference type="NCBI Taxonomy" id="727"/>
    <lineage>
        <taxon>Bacteria</taxon>
        <taxon>Pseudomonadati</taxon>
        <taxon>Pseudomonadota</taxon>
        <taxon>Gammaproteobacteria</taxon>
        <taxon>Pasteurellales</taxon>
        <taxon>Pasteurellaceae</taxon>
        <taxon>Haemophilus</taxon>
    </lineage>
</organism>
<reference evidence="2 3" key="1">
    <citation type="submission" date="2014-05" db="EMBL/GenBank/DDBJ databases">
        <title>Methylome analysis of the phasevarions of Haemophilus influenzae.</title>
        <authorList>
            <person name="Atack J.M."/>
            <person name="Fox K.L."/>
            <person name="Power P.M."/>
            <person name="Clark T."/>
            <person name="Jurcisek J."/>
            <person name="Korlach J."/>
            <person name="Bakaletz L.O."/>
            <person name="Jennings M.P."/>
        </authorList>
    </citation>
    <scope>NUCLEOTIDE SEQUENCE [LARGE SCALE GENOMIC DNA]</scope>
    <source>
        <strain evidence="2 3">1209</strain>
    </source>
</reference>
<evidence type="ECO:0000313" key="3">
    <source>
        <dbReference type="Proteomes" id="UP000050700"/>
    </source>
</evidence>
<dbReference type="Gene3D" id="6.20.150.10">
    <property type="match status" value="1"/>
</dbReference>
<proteinExistence type="predicted"/>